<sequence>MSIELRSVSAGLAVGAARGADAAPGAFGSRLQEWADAPDDRWRDRLSIPGAIDLPAVDVDGNIPVSMATGTPSTDRASCAELISMWVDPALRSRGVATALITAIARWAASTGATTLALSVMPDNVAARRTYERNGFTATDEPGDLLSGSQRELVMLRGLSPERTVSH</sequence>
<dbReference type="PANTHER" id="PTHR43877">
    <property type="entry name" value="AMINOALKYLPHOSPHONATE N-ACETYLTRANSFERASE-RELATED-RELATED"/>
    <property type="match status" value="1"/>
</dbReference>
<dbReference type="Gene3D" id="3.40.630.30">
    <property type="match status" value="1"/>
</dbReference>
<dbReference type="Pfam" id="PF00583">
    <property type="entry name" value="Acetyltransf_1"/>
    <property type="match status" value="1"/>
</dbReference>
<dbReference type="InterPro" id="IPR000182">
    <property type="entry name" value="GNAT_dom"/>
</dbReference>
<dbReference type="AlphaFoldDB" id="A0A4Y8JW48"/>
<gene>
    <name evidence="4" type="ORF">E3T49_14200</name>
</gene>
<keyword evidence="2" id="KW-0012">Acyltransferase</keyword>
<evidence type="ECO:0000313" key="4">
    <source>
        <dbReference type="EMBL" id="TFD27034.1"/>
    </source>
</evidence>
<dbReference type="GO" id="GO:0016747">
    <property type="term" value="F:acyltransferase activity, transferring groups other than amino-acyl groups"/>
    <property type="evidence" value="ECO:0007669"/>
    <property type="project" value="InterPro"/>
</dbReference>
<organism evidence="4 5">
    <name type="scientific">Cryobacterium cryoconiti</name>
    <dbReference type="NCBI Taxonomy" id="1259239"/>
    <lineage>
        <taxon>Bacteria</taxon>
        <taxon>Bacillati</taxon>
        <taxon>Actinomycetota</taxon>
        <taxon>Actinomycetes</taxon>
        <taxon>Micrococcales</taxon>
        <taxon>Microbacteriaceae</taxon>
        <taxon>Cryobacterium</taxon>
    </lineage>
</organism>
<dbReference type="RefSeq" id="WP_134425561.1">
    <property type="nucleotide sequence ID" value="NZ_SOHA01000040.1"/>
</dbReference>
<keyword evidence="1 4" id="KW-0808">Transferase</keyword>
<evidence type="ECO:0000256" key="1">
    <source>
        <dbReference type="ARBA" id="ARBA00022679"/>
    </source>
</evidence>
<feature type="domain" description="N-acetyltransferase" evidence="3">
    <location>
        <begin position="3"/>
        <end position="160"/>
    </location>
</feature>
<comment type="caution">
    <text evidence="4">The sequence shown here is derived from an EMBL/GenBank/DDBJ whole genome shotgun (WGS) entry which is preliminary data.</text>
</comment>
<dbReference type="OrthoDB" id="9799092at2"/>
<dbReference type="SUPFAM" id="SSF55729">
    <property type="entry name" value="Acyl-CoA N-acyltransferases (Nat)"/>
    <property type="match status" value="1"/>
</dbReference>
<evidence type="ECO:0000313" key="5">
    <source>
        <dbReference type="Proteomes" id="UP000297472"/>
    </source>
</evidence>
<evidence type="ECO:0000256" key="2">
    <source>
        <dbReference type="ARBA" id="ARBA00023315"/>
    </source>
</evidence>
<protein>
    <submittedName>
        <fullName evidence="4">GNAT family N-acetyltransferase</fullName>
    </submittedName>
</protein>
<dbReference type="PROSITE" id="PS51186">
    <property type="entry name" value="GNAT"/>
    <property type="match status" value="1"/>
</dbReference>
<dbReference type="EMBL" id="SOHA01000040">
    <property type="protein sequence ID" value="TFD27034.1"/>
    <property type="molecule type" value="Genomic_DNA"/>
</dbReference>
<name>A0A4Y8JW48_9MICO</name>
<evidence type="ECO:0000259" key="3">
    <source>
        <dbReference type="PROSITE" id="PS51186"/>
    </source>
</evidence>
<dbReference type="InterPro" id="IPR050832">
    <property type="entry name" value="Bact_Acetyltransf"/>
</dbReference>
<accession>A0A4Y8JW48</accession>
<dbReference type="InterPro" id="IPR016181">
    <property type="entry name" value="Acyl_CoA_acyltransferase"/>
</dbReference>
<keyword evidence="5" id="KW-1185">Reference proteome</keyword>
<dbReference type="Proteomes" id="UP000297472">
    <property type="component" value="Unassembled WGS sequence"/>
</dbReference>
<dbReference type="PANTHER" id="PTHR43877:SF1">
    <property type="entry name" value="ACETYLTRANSFERASE"/>
    <property type="match status" value="1"/>
</dbReference>
<reference evidence="4 5" key="1">
    <citation type="submission" date="2019-03" db="EMBL/GenBank/DDBJ databases">
        <title>Genomics of glacier-inhabiting Cryobacterium strains.</title>
        <authorList>
            <person name="Liu Q."/>
            <person name="Xin Y.-H."/>
        </authorList>
    </citation>
    <scope>NUCLEOTIDE SEQUENCE [LARGE SCALE GENOMIC DNA]</scope>
    <source>
        <strain evidence="4 5">TMT1-51</strain>
    </source>
</reference>
<proteinExistence type="predicted"/>
<dbReference type="CDD" id="cd04301">
    <property type="entry name" value="NAT_SF"/>
    <property type="match status" value="1"/>
</dbReference>